<dbReference type="PANTHER" id="PTHR30032:SF4">
    <property type="entry name" value="AMIDASE ENHANCER"/>
    <property type="match status" value="1"/>
</dbReference>
<evidence type="ECO:0000256" key="1">
    <source>
        <dbReference type="SAM" id="SignalP"/>
    </source>
</evidence>
<name>A0ABV6KTT1_9BACI</name>
<reference evidence="2 3" key="1">
    <citation type="submission" date="2024-09" db="EMBL/GenBank/DDBJ databases">
        <authorList>
            <person name="Sun Q."/>
            <person name="Mori K."/>
        </authorList>
    </citation>
    <scope>NUCLEOTIDE SEQUENCE [LARGE SCALE GENOMIC DNA]</scope>
    <source>
        <strain evidence="2 3">CGMCC 1.9126</strain>
    </source>
</reference>
<gene>
    <name evidence="2" type="ORF">ACFFHF_16170</name>
</gene>
<proteinExistence type="predicted"/>
<organism evidence="2 3">
    <name type="scientific">Robertmurraya beringensis</name>
    <dbReference type="NCBI Taxonomy" id="641660"/>
    <lineage>
        <taxon>Bacteria</taxon>
        <taxon>Bacillati</taxon>
        <taxon>Bacillota</taxon>
        <taxon>Bacilli</taxon>
        <taxon>Bacillales</taxon>
        <taxon>Bacillaceae</taxon>
        <taxon>Robertmurraya</taxon>
    </lineage>
</organism>
<feature type="signal peptide" evidence="1">
    <location>
        <begin position="1"/>
        <end position="24"/>
    </location>
</feature>
<evidence type="ECO:0000313" key="2">
    <source>
        <dbReference type="EMBL" id="MFC0476739.1"/>
    </source>
</evidence>
<accession>A0ABV6KTT1</accession>
<dbReference type="PROSITE" id="PS51257">
    <property type="entry name" value="PROKAR_LIPOPROTEIN"/>
    <property type="match status" value="1"/>
</dbReference>
<dbReference type="RefSeq" id="WP_377058593.1">
    <property type="nucleotide sequence ID" value="NZ_JBHLUU010000110.1"/>
</dbReference>
<keyword evidence="3" id="KW-1185">Reference proteome</keyword>
<evidence type="ECO:0000313" key="3">
    <source>
        <dbReference type="Proteomes" id="UP001589738"/>
    </source>
</evidence>
<dbReference type="PANTHER" id="PTHR30032">
    <property type="entry name" value="N-ACETYLMURAMOYL-L-ALANINE AMIDASE-RELATED"/>
    <property type="match status" value="1"/>
</dbReference>
<sequence length="402" mass="43332">MKKLFASMISILLLTFLAACTSNGEEGKEAESEHGEHTEVTETNGKVTSELLVTSTKNVTRLDADTLEEAAIMVSQTIWPATGNDNRPGTVILAPADQWQIALAGSDLIHHPNNGPVLFYNQELSEETLHEINRLSPTGNVNGTEVMVMGDASEKVLGALEDYKVEQITGNDPAEFALAVDKKYAETAGELPQSVIIVSLEDDAKLYSLIASNWIAHMPEPVLFVSKDDIPQATVEALQSRGNKANMYVLAPEEVISEEVVANLQEYGNVTRIDGETPVEASIAFAKFKDEKTGFGWGVTEPGHGFAFTTTAQPEFAIAGAPFAHLGKHAPLLWLENGEATTEVHEYLGALQPKFTDDPTVGPYNHAYILANLKEVSMDTQGMIDSMLEISPADGSGGHGSH</sequence>
<comment type="caution">
    <text evidence="2">The sequence shown here is derived from an EMBL/GenBank/DDBJ whole genome shotgun (WGS) entry which is preliminary data.</text>
</comment>
<dbReference type="EMBL" id="JBHLUU010000110">
    <property type="protein sequence ID" value="MFC0476739.1"/>
    <property type="molecule type" value="Genomic_DNA"/>
</dbReference>
<dbReference type="Proteomes" id="UP001589738">
    <property type="component" value="Unassembled WGS sequence"/>
</dbReference>
<dbReference type="InterPro" id="IPR051922">
    <property type="entry name" value="Bact_Sporulation_Assoc"/>
</dbReference>
<feature type="chain" id="PRO_5046870019" evidence="1">
    <location>
        <begin position="25"/>
        <end position="402"/>
    </location>
</feature>
<protein>
    <submittedName>
        <fullName evidence="2">Cell wall-binding repeat-containing protein</fullName>
    </submittedName>
</protein>
<keyword evidence="1" id="KW-0732">Signal</keyword>